<dbReference type="PANTHER" id="PTHR43798:SF33">
    <property type="entry name" value="HYDROLASE, PUTATIVE (AFU_ORTHOLOGUE AFUA_2G14860)-RELATED"/>
    <property type="match status" value="1"/>
</dbReference>
<dbReference type="Gene3D" id="3.40.50.1820">
    <property type="entry name" value="alpha/beta hydrolase"/>
    <property type="match status" value="1"/>
</dbReference>
<dbReference type="RefSeq" id="WP_315624873.1">
    <property type="nucleotide sequence ID" value="NZ_JAUHMF010000001.1"/>
</dbReference>
<reference evidence="3 4" key="1">
    <citation type="submission" date="2023-07" db="EMBL/GenBank/DDBJ databases">
        <title>Novel species of Thermanaerothrix with wide hydrolytic capabilities.</title>
        <authorList>
            <person name="Zayulina K.S."/>
            <person name="Podosokorskaya O.A."/>
            <person name="Elcheninov A.G."/>
        </authorList>
    </citation>
    <scope>NUCLEOTIDE SEQUENCE [LARGE SCALE GENOMIC DNA]</scope>
    <source>
        <strain evidence="3 4">4228-RoL</strain>
    </source>
</reference>
<evidence type="ECO:0000313" key="4">
    <source>
        <dbReference type="Proteomes" id="UP001254165"/>
    </source>
</evidence>
<feature type="domain" description="AB hydrolase-1" evidence="2">
    <location>
        <begin position="20"/>
        <end position="247"/>
    </location>
</feature>
<dbReference type="PRINTS" id="PR00111">
    <property type="entry name" value="ABHYDROLASE"/>
</dbReference>
<evidence type="ECO:0000256" key="1">
    <source>
        <dbReference type="SAM" id="MobiDB-lite"/>
    </source>
</evidence>
<dbReference type="InterPro" id="IPR050266">
    <property type="entry name" value="AB_hydrolase_sf"/>
</dbReference>
<sequence length="278" mass="31719">MSSITTDQGILHYEVYGRGKPVILLHGWLGSWGLWQDTMAYLGRYYRTYALDFWGFGESGKKLDTYQVSDFVDLVDQFMDRLGLERAPLVGHSMGGTVSLLVAMRYPQRVDRVVVIGSPIAGSSLALALKLAGLRPIAFLLFSFFSLFRWGMRLASPLICRDPRFPEMMDRDLSQTTLESFLTSIASLRRTDLRPHLDLVRVPVMGMYGLRDNIVHPHQGRVLRRGVPHTELVEYPRAGHFIMLDEPDAFMRTLHAFLERPPQPQEPLHEPQRPPITL</sequence>
<feature type="region of interest" description="Disordered" evidence="1">
    <location>
        <begin position="259"/>
        <end position="278"/>
    </location>
</feature>
<dbReference type="InterPro" id="IPR000073">
    <property type="entry name" value="AB_hydrolase_1"/>
</dbReference>
<proteinExistence type="predicted"/>
<dbReference type="SUPFAM" id="SSF53474">
    <property type="entry name" value="alpha/beta-Hydrolases"/>
    <property type="match status" value="1"/>
</dbReference>
<accession>A0ABU3NN05</accession>
<dbReference type="EMBL" id="JAUHMF010000001">
    <property type="protein sequence ID" value="MDT8898228.1"/>
    <property type="molecule type" value="Genomic_DNA"/>
</dbReference>
<name>A0ABU3NN05_9CHLR</name>
<evidence type="ECO:0000259" key="2">
    <source>
        <dbReference type="Pfam" id="PF00561"/>
    </source>
</evidence>
<organism evidence="3 4">
    <name type="scientific">Thermanaerothrix solaris</name>
    <dbReference type="NCBI Taxonomy" id="3058434"/>
    <lineage>
        <taxon>Bacteria</taxon>
        <taxon>Bacillati</taxon>
        <taxon>Chloroflexota</taxon>
        <taxon>Anaerolineae</taxon>
        <taxon>Anaerolineales</taxon>
        <taxon>Anaerolineaceae</taxon>
        <taxon>Thermanaerothrix</taxon>
    </lineage>
</organism>
<keyword evidence="4" id="KW-1185">Reference proteome</keyword>
<dbReference type="GO" id="GO:0016787">
    <property type="term" value="F:hydrolase activity"/>
    <property type="evidence" value="ECO:0007669"/>
    <property type="project" value="UniProtKB-KW"/>
</dbReference>
<gene>
    <name evidence="3" type="ORF">QYE77_08100</name>
</gene>
<dbReference type="PANTHER" id="PTHR43798">
    <property type="entry name" value="MONOACYLGLYCEROL LIPASE"/>
    <property type="match status" value="1"/>
</dbReference>
<dbReference type="Proteomes" id="UP001254165">
    <property type="component" value="Unassembled WGS sequence"/>
</dbReference>
<protein>
    <submittedName>
        <fullName evidence="3">Alpha/beta hydrolase</fullName>
    </submittedName>
</protein>
<dbReference type="Pfam" id="PF00561">
    <property type="entry name" value="Abhydrolase_1"/>
    <property type="match status" value="1"/>
</dbReference>
<dbReference type="InterPro" id="IPR029058">
    <property type="entry name" value="AB_hydrolase_fold"/>
</dbReference>
<keyword evidence="3" id="KW-0378">Hydrolase</keyword>
<evidence type="ECO:0000313" key="3">
    <source>
        <dbReference type="EMBL" id="MDT8898228.1"/>
    </source>
</evidence>
<comment type="caution">
    <text evidence="3">The sequence shown here is derived from an EMBL/GenBank/DDBJ whole genome shotgun (WGS) entry which is preliminary data.</text>
</comment>